<name>A0A1F6UZE1_9PROT</name>
<proteinExistence type="predicted"/>
<gene>
    <name evidence="3" type="ORF">A2W18_11190</name>
</gene>
<reference evidence="3 4" key="1">
    <citation type="journal article" date="2016" name="Nat. Commun.">
        <title>Thousands of microbial genomes shed light on interconnected biogeochemical processes in an aquifer system.</title>
        <authorList>
            <person name="Anantharaman K."/>
            <person name="Brown C.T."/>
            <person name="Hug L.A."/>
            <person name="Sharon I."/>
            <person name="Castelle C.J."/>
            <person name="Probst A.J."/>
            <person name="Thomas B.C."/>
            <person name="Singh A."/>
            <person name="Wilkins M.J."/>
            <person name="Karaoz U."/>
            <person name="Brodie E.L."/>
            <person name="Williams K.H."/>
            <person name="Hubbard S.S."/>
            <person name="Banfield J.F."/>
        </authorList>
    </citation>
    <scope>NUCLEOTIDE SEQUENCE [LARGE SCALE GENOMIC DNA]</scope>
</reference>
<dbReference type="AlphaFoldDB" id="A0A1F6UZE1"/>
<evidence type="ECO:0000313" key="3">
    <source>
        <dbReference type="EMBL" id="OGI62765.1"/>
    </source>
</evidence>
<organism evidence="3 4">
    <name type="scientific">Candidatus Muproteobacteria bacterium RBG_16_60_9</name>
    <dbReference type="NCBI Taxonomy" id="1817755"/>
    <lineage>
        <taxon>Bacteria</taxon>
        <taxon>Pseudomonadati</taxon>
        <taxon>Pseudomonadota</taxon>
        <taxon>Candidatus Muproteobacteria</taxon>
    </lineage>
</organism>
<feature type="chain" id="PRO_5009527085" evidence="2">
    <location>
        <begin position="34"/>
        <end position="160"/>
    </location>
</feature>
<feature type="signal peptide" evidence="2">
    <location>
        <begin position="1"/>
        <end position="33"/>
    </location>
</feature>
<feature type="region of interest" description="Disordered" evidence="1">
    <location>
        <begin position="58"/>
        <end position="160"/>
    </location>
</feature>
<evidence type="ECO:0000313" key="4">
    <source>
        <dbReference type="Proteomes" id="UP000179076"/>
    </source>
</evidence>
<dbReference type="Proteomes" id="UP000179076">
    <property type="component" value="Unassembled WGS sequence"/>
</dbReference>
<sequence>MNAYPNTDLHPRRMGAVAAILALIVLVTALAFAASPDKAAAPDQFAIEQPALDPTGLARAMSLEMAPEIDQDTPATLAGDDPTAFGLPPSPAKVSAPQRITFSTQPAGESTELALAASPEKAPVSNQIAPAARPVDESPAVPQARSDKVSDTCPECVRAD</sequence>
<comment type="caution">
    <text evidence="3">The sequence shown here is derived from an EMBL/GenBank/DDBJ whole genome shotgun (WGS) entry which is preliminary data.</text>
</comment>
<accession>A0A1F6UZE1</accession>
<protein>
    <submittedName>
        <fullName evidence="3">Uncharacterized protein</fullName>
    </submittedName>
</protein>
<dbReference type="EMBL" id="MFSP01000169">
    <property type="protein sequence ID" value="OGI62765.1"/>
    <property type="molecule type" value="Genomic_DNA"/>
</dbReference>
<keyword evidence="2" id="KW-0732">Signal</keyword>
<evidence type="ECO:0000256" key="1">
    <source>
        <dbReference type="SAM" id="MobiDB-lite"/>
    </source>
</evidence>
<feature type="compositionally biased region" description="Polar residues" evidence="1">
    <location>
        <begin position="98"/>
        <end position="108"/>
    </location>
</feature>
<evidence type="ECO:0000256" key="2">
    <source>
        <dbReference type="SAM" id="SignalP"/>
    </source>
</evidence>